<keyword evidence="2" id="KW-1185">Reference proteome</keyword>
<name>A0AAD6FN24_9TELE</name>
<gene>
    <name evidence="1" type="ORF">JOQ06_026755</name>
</gene>
<dbReference type="AlphaFoldDB" id="A0AAD6FN24"/>
<organism evidence="1 2">
    <name type="scientific">Pogonophryne albipinna</name>
    <dbReference type="NCBI Taxonomy" id="1090488"/>
    <lineage>
        <taxon>Eukaryota</taxon>
        <taxon>Metazoa</taxon>
        <taxon>Chordata</taxon>
        <taxon>Craniata</taxon>
        <taxon>Vertebrata</taxon>
        <taxon>Euteleostomi</taxon>
        <taxon>Actinopterygii</taxon>
        <taxon>Neopterygii</taxon>
        <taxon>Teleostei</taxon>
        <taxon>Neoteleostei</taxon>
        <taxon>Acanthomorphata</taxon>
        <taxon>Eupercaria</taxon>
        <taxon>Perciformes</taxon>
        <taxon>Notothenioidei</taxon>
        <taxon>Pogonophryne</taxon>
    </lineage>
</organism>
<evidence type="ECO:0000313" key="1">
    <source>
        <dbReference type="EMBL" id="KAJ4940452.1"/>
    </source>
</evidence>
<protein>
    <recommendedName>
        <fullName evidence="3">DUF4371 domain-containing protein</fullName>
    </recommendedName>
</protein>
<dbReference type="EMBL" id="JAPTMU010000007">
    <property type="protein sequence ID" value="KAJ4940452.1"/>
    <property type="molecule type" value="Genomic_DNA"/>
</dbReference>
<dbReference type="PANTHER" id="PTHR37162">
    <property type="entry name" value="HAT FAMILY DIMERISATION DOMAINCONTAINING PROTEIN-RELATED"/>
    <property type="match status" value="1"/>
</dbReference>
<comment type="caution">
    <text evidence="1">The sequence shown here is derived from an EMBL/GenBank/DDBJ whole genome shotgun (WGS) entry which is preliminary data.</text>
</comment>
<reference evidence="1" key="1">
    <citation type="submission" date="2022-11" db="EMBL/GenBank/DDBJ databases">
        <title>Chromosome-level genome of Pogonophryne albipinna.</title>
        <authorList>
            <person name="Jo E."/>
        </authorList>
    </citation>
    <scope>NUCLEOTIDE SEQUENCE</scope>
    <source>
        <strain evidence="1">SGF0006</strain>
        <tissue evidence="1">Muscle</tissue>
    </source>
</reference>
<evidence type="ECO:0000313" key="2">
    <source>
        <dbReference type="Proteomes" id="UP001219934"/>
    </source>
</evidence>
<accession>A0AAD6FN24</accession>
<dbReference type="Proteomes" id="UP001219934">
    <property type="component" value="Unassembled WGS sequence"/>
</dbReference>
<dbReference type="PANTHER" id="PTHR37162:SF1">
    <property type="entry name" value="BED-TYPE DOMAIN-CONTAINING PROTEIN"/>
    <property type="match status" value="1"/>
</dbReference>
<sequence length="310" mass="35590">MVLAVIAEHSLPLSTAPVLVELSQQLAADKIALSRMKLSRTAASYKMVHGLGHTFSERTLSNLRKYPFSLNVDESTSSSNKKVLAMLVSYFDQELKDVVVEHLGSLEVVKVNAASLEELICNFFKEKDIPWSNLVSIMLDSCNVMRGSKSGLETRIRQNHCKTLLDVDGDSCHHVHNAAKKFAQPFENYLEQLFTDLHTDHLWASDQIMYLKEIAEYMDIPASNPKRFVSHRRLSAYDVGMQTKRLLPVYKVLYYGFMGKEDKALYQDPLQQLYEDYHVSEKAQRRITFVHQDLSKKGMTELGRRRRAEW</sequence>
<evidence type="ECO:0008006" key="3">
    <source>
        <dbReference type="Google" id="ProtNLM"/>
    </source>
</evidence>
<proteinExistence type="predicted"/>